<proteinExistence type="predicted"/>
<dbReference type="InterPro" id="IPR000182">
    <property type="entry name" value="GNAT_dom"/>
</dbReference>
<dbReference type="RefSeq" id="WP_093992136.1">
    <property type="nucleotide sequence ID" value="NZ_FXZK01000003.1"/>
</dbReference>
<evidence type="ECO:0000313" key="2">
    <source>
        <dbReference type="EMBL" id="SMY07956.1"/>
    </source>
</evidence>
<dbReference type="InterPro" id="IPR051531">
    <property type="entry name" value="N-acetyltransferase"/>
</dbReference>
<dbReference type="EC" id="2.3.1.57" evidence="2"/>
<dbReference type="SUPFAM" id="SSF55729">
    <property type="entry name" value="Acyl-CoA N-acyltransferases (Nat)"/>
    <property type="match status" value="1"/>
</dbReference>
<keyword evidence="3" id="KW-1185">Reference proteome</keyword>
<dbReference type="PROSITE" id="PS51186">
    <property type="entry name" value="GNAT"/>
    <property type="match status" value="1"/>
</dbReference>
<organism evidence="2 3">
    <name type="scientific">Flavimaricola marinus</name>
    <dbReference type="NCBI Taxonomy" id="1819565"/>
    <lineage>
        <taxon>Bacteria</taxon>
        <taxon>Pseudomonadati</taxon>
        <taxon>Pseudomonadota</taxon>
        <taxon>Alphaproteobacteria</taxon>
        <taxon>Rhodobacterales</taxon>
        <taxon>Paracoccaceae</taxon>
        <taxon>Flavimaricola</taxon>
    </lineage>
</organism>
<dbReference type="Gene3D" id="3.40.630.30">
    <property type="match status" value="1"/>
</dbReference>
<dbReference type="Proteomes" id="UP000201613">
    <property type="component" value="Unassembled WGS sequence"/>
</dbReference>
<keyword evidence="2" id="KW-0012">Acyltransferase</keyword>
<dbReference type="PANTHER" id="PTHR43792">
    <property type="entry name" value="GNAT FAMILY, PUTATIVE (AFU_ORTHOLOGUE AFUA_3G00765)-RELATED-RELATED"/>
    <property type="match status" value="1"/>
</dbReference>
<gene>
    <name evidence="2" type="primary">speG</name>
    <name evidence="2" type="ORF">LOM8899_02101</name>
</gene>
<dbReference type="Pfam" id="PF13302">
    <property type="entry name" value="Acetyltransf_3"/>
    <property type="match status" value="1"/>
</dbReference>
<dbReference type="OrthoDB" id="9804153at2"/>
<evidence type="ECO:0000259" key="1">
    <source>
        <dbReference type="PROSITE" id="PS51186"/>
    </source>
</evidence>
<dbReference type="EMBL" id="FXZK01000003">
    <property type="protein sequence ID" value="SMY07956.1"/>
    <property type="molecule type" value="Genomic_DNA"/>
</dbReference>
<dbReference type="AlphaFoldDB" id="A0A238LG67"/>
<dbReference type="GO" id="GO:0004145">
    <property type="term" value="F:diamine N-acetyltransferase activity"/>
    <property type="evidence" value="ECO:0007669"/>
    <property type="project" value="UniProtKB-EC"/>
</dbReference>
<accession>A0A238LG67</accession>
<sequence>MAQSPTKILKTPRLTLRAPAASDLDDLFTIYSNPDAMRYWSCAPYASASAFQAYLDRMLVSAATPPVTYFVLEKDGKAIGTAGHYQENEVGFILHPDFWRQGLVSEAMGAIIPYLWSVLDVEALTADVDPRNDASTGLLKSLGFQVSGTAENTYCIEGVWSHSVYLTLPRPT</sequence>
<protein>
    <submittedName>
        <fullName evidence="2">Spermidine N(1)-acetyltransferase</fullName>
        <ecNumber evidence="2">2.3.1.57</ecNumber>
    </submittedName>
</protein>
<dbReference type="CDD" id="cd04301">
    <property type="entry name" value="NAT_SF"/>
    <property type="match status" value="1"/>
</dbReference>
<keyword evidence="2" id="KW-0808">Transferase</keyword>
<dbReference type="PANTHER" id="PTHR43792:SF1">
    <property type="entry name" value="N-ACETYLTRANSFERASE DOMAIN-CONTAINING PROTEIN"/>
    <property type="match status" value="1"/>
</dbReference>
<dbReference type="InterPro" id="IPR016181">
    <property type="entry name" value="Acyl_CoA_acyltransferase"/>
</dbReference>
<evidence type="ECO:0000313" key="3">
    <source>
        <dbReference type="Proteomes" id="UP000201613"/>
    </source>
</evidence>
<feature type="domain" description="N-acetyltransferase" evidence="1">
    <location>
        <begin position="14"/>
        <end position="171"/>
    </location>
</feature>
<name>A0A238LG67_9RHOB</name>
<reference evidence="2 3" key="1">
    <citation type="submission" date="2017-05" db="EMBL/GenBank/DDBJ databases">
        <authorList>
            <person name="Song R."/>
            <person name="Chenine A.L."/>
            <person name="Ruprecht R.M."/>
        </authorList>
    </citation>
    <scope>NUCLEOTIDE SEQUENCE [LARGE SCALE GENOMIC DNA]</scope>
    <source>
        <strain evidence="2 3">CECT 8899</strain>
    </source>
</reference>